<evidence type="ECO:0000256" key="2">
    <source>
        <dbReference type="HAMAP-Rule" id="MF_00163"/>
    </source>
</evidence>
<feature type="active site" evidence="2">
    <location>
        <position position="137"/>
    </location>
</feature>
<dbReference type="PANTHER" id="PTHR10458:SF22">
    <property type="entry name" value="PEPTIDE DEFORMYLASE"/>
    <property type="match status" value="1"/>
</dbReference>
<evidence type="ECO:0000313" key="3">
    <source>
        <dbReference type="EMBL" id="SMP03094.1"/>
    </source>
</evidence>
<evidence type="ECO:0000256" key="1">
    <source>
        <dbReference type="ARBA" id="ARBA00010759"/>
    </source>
</evidence>
<comment type="caution">
    <text evidence="3">The sequence shown here is derived from an EMBL/GenBank/DDBJ whole genome shotgun (WGS) entry which is preliminary data.</text>
</comment>
<dbReference type="EC" id="3.5.1.88" evidence="2"/>
<organism evidence="3 4">
    <name type="scientific">Desulfurobacterium pacificum</name>
    <dbReference type="NCBI Taxonomy" id="240166"/>
    <lineage>
        <taxon>Bacteria</taxon>
        <taxon>Pseudomonadati</taxon>
        <taxon>Aquificota</taxon>
        <taxon>Aquificia</taxon>
        <taxon>Desulfurobacteriales</taxon>
        <taxon>Desulfurobacteriaceae</taxon>
        <taxon>Desulfurobacterium</taxon>
    </lineage>
</organism>
<comment type="cofactor">
    <cofactor evidence="2">
        <name>Fe(2+)</name>
        <dbReference type="ChEBI" id="CHEBI:29033"/>
    </cofactor>
    <text evidence="2">Binds 1 Fe(2+) ion.</text>
</comment>
<comment type="catalytic activity">
    <reaction evidence="2">
        <text>N-terminal N-formyl-L-methionyl-[peptide] + H2O = N-terminal L-methionyl-[peptide] + formate</text>
        <dbReference type="Rhea" id="RHEA:24420"/>
        <dbReference type="Rhea" id="RHEA-COMP:10639"/>
        <dbReference type="Rhea" id="RHEA-COMP:10640"/>
        <dbReference type="ChEBI" id="CHEBI:15377"/>
        <dbReference type="ChEBI" id="CHEBI:15740"/>
        <dbReference type="ChEBI" id="CHEBI:49298"/>
        <dbReference type="ChEBI" id="CHEBI:64731"/>
        <dbReference type="EC" id="3.5.1.88"/>
    </reaction>
</comment>
<keyword evidence="2" id="KW-0479">Metal-binding</keyword>
<dbReference type="CDD" id="cd00487">
    <property type="entry name" value="Pep_deformylase"/>
    <property type="match status" value="1"/>
</dbReference>
<feature type="binding site" evidence="2">
    <location>
        <position position="94"/>
    </location>
    <ligand>
        <name>Fe cation</name>
        <dbReference type="ChEBI" id="CHEBI:24875"/>
    </ligand>
</feature>
<dbReference type="InterPro" id="IPR036821">
    <property type="entry name" value="Peptide_deformylase_sf"/>
</dbReference>
<dbReference type="PANTHER" id="PTHR10458">
    <property type="entry name" value="PEPTIDE DEFORMYLASE"/>
    <property type="match status" value="1"/>
</dbReference>
<dbReference type="HAMAP" id="MF_00163">
    <property type="entry name" value="Pep_deformylase"/>
    <property type="match status" value="1"/>
</dbReference>
<keyword evidence="4" id="KW-1185">Reference proteome</keyword>
<dbReference type="Gene3D" id="3.90.45.10">
    <property type="entry name" value="Peptide deformylase"/>
    <property type="match status" value="1"/>
</dbReference>
<dbReference type="InterPro" id="IPR023635">
    <property type="entry name" value="Peptide_deformylase"/>
</dbReference>
<dbReference type="SUPFAM" id="SSF56420">
    <property type="entry name" value="Peptide deformylase"/>
    <property type="match status" value="1"/>
</dbReference>
<sequence>MVREIKIYPDEVLKQKAQPIEEVNDEVRALVDDMFETMYKKGGVGLAANQIGVLKRVVIIDLGSGKENQGKDKIVLINPEIVAMEGEQVGEEGCLSLPGLYKKVKRAKYVKVKALNYDGEEFEIEGEDLLARALQHEIDHLNGVVFIDRLSPLQRRLALEKYKKLKRKYEKKMASQR</sequence>
<feature type="binding site" evidence="2">
    <location>
        <position position="140"/>
    </location>
    <ligand>
        <name>Fe cation</name>
        <dbReference type="ChEBI" id="CHEBI:24875"/>
    </ligand>
</feature>
<dbReference type="Proteomes" id="UP001157911">
    <property type="component" value="Unassembled WGS sequence"/>
</dbReference>
<dbReference type="PRINTS" id="PR01576">
    <property type="entry name" value="PDEFORMYLASE"/>
</dbReference>
<comment type="function">
    <text evidence="2">Removes the formyl group from the N-terminal Met of newly synthesized proteins. Requires at least a dipeptide for an efficient rate of reaction. N-terminal L-methionine is a prerequisite for activity but the enzyme has broad specificity at other positions.</text>
</comment>
<feature type="binding site" evidence="2">
    <location>
        <position position="136"/>
    </location>
    <ligand>
        <name>Fe cation</name>
        <dbReference type="ChEBI" id="CHEBI:24875"/>
    </ligand>
</feature>
<evidence type="ECO:0000313" key="4">
    <source>
        <dbReference type="Proteomes" id="UP001157911"/>
    </source>
</evidence>
<keyword evidence="2" id="KW-0378">Hydrolase</keyword>
<comment type="similarity">
    <text evidence="1 2">Belongs to the polypeptide deformylase family.</text>
</comment>
<dbReference type="NCBIfam" id="TIGR00079">
    <property type="entry name" value="pept_deformyl"/>
    <property type="match status" value="1"/>
</dbReference>
<name>A0ABY1N894_9BACT</name>
<dbReference type="RefSeq" id="WP_283399611.1">
    <property type="nucleotide sequence ID" value="NZ_FXUB01000001.1"/>
</dbReference>
<dbReference type="NCBIfam" id="NF001159">
    <property type="entry name" value="PRK00150.1-3"/>
    <property type="match status" value="1"/>
</dbReference>
<dbReference type="EMBL" id="FXUB01000001">
    <property type="protein sequence ID" value="SMP03094.1"/>
    <property type="molecule type" value="Genomic_DNA"/>
</dbReference>
<keyword evidence="2" id="KW-0408">Iron</keyword>
<protein>
    <recommendedName>
        <fullName evidence="2">Peptide deformylase</fullName>
        <shortName evidence="2">PDF</shortName>
        <ecNumber evidence="2">3.5.1.88</ecNumber>
    </recommendedName>
    <alternativeName>
        <fullName evidence="2">Polypeptide deformylase</fullName>
    </alternativeName>
</protein>
<reference evidence="3 4" key="1">
    <citation type="submission" date="2017-05" db="EMBL/GenBank/DDBJ databases">
        <authorList>
            <person name="Varghese N."/>
            <person name="Submissions S."/>
        </authorList>
    </citation>
    <scope>NUCLEOTIDE SEQUENCE [LARGE SCALE GENOMIC DNA]</scope>
    <source>
        <strain evidence="3 4">DSM 15522</strain>
    </source>
</reference>
<keyword evidence="2" id="KW-0648">Protein biosynthesis</keyword>
<dbReference type="Pfam" id="PF01327">
    <property type="entry name" value="Pep_deformylase"/>
    <property type="match status" value="1"/>
</dbReference>
<dbReference type="PIRSF" id="PIRSF004749">
    <property type="entry name" value="Pep_def"/>
    <property type="match status" value="1"/>
</dbReference>
<proteinExistence type="inferred from homology"/>
<accession>A0ABY1N894</accession>
<gene>
    <name evidence="2" type="primary">def</name>
    <name evidence="3" type="ORF">SAMN06265339_0097</name>
</gene>